<name>A0A226EMQ9_FOLCA</name>
<accession>A0A226EMQ9</accession>
<keyword evidence="2" id="KW-1185">Reference proteome</keyword>
<sequence>MATNNAVTFLGSHKIRPTEVFRTSEQAEKKLSVWQTAAFLKSLKDPSFIYKNNSVALAIGLEEELIEELGRLGVKITTTCTDTQPPFLFGERALPREKLQDLLDAKNGGLYVGSDPNILYGGQTQRSSGGPNER</sequence>
<dbReference type="Proteomes" id="UP000198287">
    <property type="component" value="Unassembled WGS sequence"/>
</dbReference>
<reference evidence="1 2" key="1">
    <citation type="submission" date="2015-12" db="EMBL/GenBank/DDBJ databases">
        <title>The genome of Folsomia candida.</title>
        <authorList>
            <person name="Faddeeva A."/>
            <person name="Derks M.F."/>
            <person name="Anvar Y."/>
            <person name="Smit S."/>
            <person name="Van Straalen N."/>
            <person name="Roelofs D."/>
        </authorList>
    </citation>
    <scope>NUCLEOTIDE SEQUENCE [LARGE SCALE GENOMIC DNA]</scope>
    <source>
        <strain evidence="1 2">VU population</strain>
        <tissue evidence="1">Whole body</tissue>
    </source>
</reference>
<dbReference type="AlphaFoldDB" id="A0A226EMQ9"/>
<gene>
    <name evidence="1" type="ORF">Fcan01_06756</name>
</gene>
<proteinExistence type="predicted"/>
<evidence type="ECO:0000313" key="2">
    <source>
        <dbReference type="Proteomes" id="UP000198287"/>
    </source>
</evidence>
<comment type="caution">
    <text evidence="1">The sequence shown here is derived from an EMBL/GenBank/DDBJ whole genome shotgun (WGS) entry which is preliminary data.</text>
</comment>
<evidence type="ECO:0000313" key="1">
    <source>
        <dbReference type="EMBL" id="OXA58749.1"/>
    </source>
</evidence>
<protein>
    <submittedName>
        <fullName evidence="1">Uncharacterized protein</fullName>
    </submittedName>
</protein>
<dbReference type="EMBL" id="LNIX01000003">
    <property type="protein sequence ID" value="OXA58749.1"/>
    <property type="molecule type" value="Genomic_DNA"/>
</dbReference>
<organism evidence="1 2">
    <name type="scientific">Folsomia candida</name>
    <name type="common">Springtail</name>
    <dbReference type="NCBI Taxonomy" id="158441"/>
    <lineage>
        <taxon>Eukaryota</taxon>
        <taxon>Metazoa</taxon>
        <taxon>Ecdysozoa</taxon>
        <taxon>Arthropoda</taxon>
        <taxon>Hexapoda</taxon>
        <taxon>Collembola</taxon>
        <taxon>Entomobryomorpha</taxon>
        <taxon>Isotomoidea</taxon>
        <taxon>Isotomidae</taxon>
        <taxon>Proisotominae</taxon>
        <taxon>Folsomia</taxon>
    </lineage>
</organism>